<evidence type="ECO:0000313" key="2">
    <source>
        <dbReference type="Proteomes" id="UP001249851"/>
    </source>
</evidence>
<reference evidence="1" key="1">
    <citation type="journal article" date="2023" name="G3 (Bethesda)">
        <title>Whole genome assembly and annotation of the endangered Caribbean coral Acropora cervicornis.</title>
        <authorList>
            <person name="Selwyn J.D."/>
            <person name="Vollmer S.V."/>
        </authorList>
    </citation>
    <scope>NUCLEOTIDE SEQUENCE</scope>
    <source>
        <strain evidence="1">K2</strain>
    </source>
</reference>
<sequence length="117" mass="12813">TSELGSHFESVIYDKQLIKESKIQHVGKLQIELVCEKAVEMSIETLVLTALTLHNYLMQNSSSHSYCPTGLCDREIAGGTTVQGSWCQDISSESFLPLQVPPCGHNSSTDAKMILGK</sequence>
<name>A0AAD9UTN2_ACRCE</name>
<proteinExistence type="predicted"/>
<evidence type="ECO:0000313" key="1">
    <source>
        <dbReference type="EMBL" id="KAK2549589.1"/>
    </source>
</evidence>
<keyword evidence="2" id="KW-1185">Reference proteome</keyword>
<dbReference type="AlphaFoldDB" id="A0AAD9UTN2"/>
<comment type="caution">
    <text evidence="1">The sequence shown here is derived from an EMBL/GenBank/DDBJ whole genome shotgun (WGS) entry which is preliminary data.</text>
</comment>
<protein>
    <submittedName>
        <fullName evidence="1">Uncharacterized protein</fullName>
    </submittedName>
</protein>
<reference evidence="1" key="2">
    <citation type="journal article" date="2023" name="Science">
        <title>Genomic signatures of disease resistance in endangered staghorn corals.</title>
        <authorList>
            <person name="Vollmer S.V."/>
            <person name="Selwyn J.D."/>
            <person name="Despard B.A."/>
            <person name="Roesel C.L."/>
        </authorList>
    </citation>
    <scope>NUCLEOTIDE SEQUENCE</scope>
    <source>
        <strain evidence="1">K2</strain>
    </source>
</reference>
<organism evidence="1 2">
    <name type="scientific">Acropora cervicornis</name>
    <name type="common">Staghorn coral</name>
    <dbReference type="NCBI Taxonomy" id="6130"/>
    <lineage>
        <taxon>Eukaryota</taxon>
        <taxon>Metazoa</taxon>
        <taxon>Cnidaria</taxon>
        <taxon>Anthozoa</taxon>
        <taxon>Hexacorallia</taxon>
        <taxon>Scleractinia</taxon>
        <taxon>Astrocoeniina</taxon>
        <taxon>Acroporidae</taxon>
        <taxon>Acropora</taxon>
    </lineage>
</organism>
<gene>
    <name evidence="1" type="ORF">P5673_029978</name>
</gene>
<accession>A0AAD9UTN2</accession>
<dbReference type="EMBL" id="JARQWQ010000124">
    <property type="protein sequence ID" value="KAK2549589.1"/>
    <property type="molecule type" value="Genomic_DNA"/>
</dbReference>
<feature type="non-terminal residue" evidence="1">
    <location>
        <position position="1"/>
    </location>
</feature>
<dbReference type="Proteomes" id="UP001249851">
    <property type="component" value="Unassembled WGS sequence"/>
</dbReference>